<evidence type="ECO:0000313" key="10">
    <source>
        <dbReference type="Proteomes" id="UP000317650"/>
    </source>
</evidence>
<organism evidence="9 10">
    <name type="scientific">Musa balbisiana</name>
    <name type="common">Banana</name>
    <dbReference type="NCBI Taxonomy" id="52838"/>
    <lineage>
        <taxon>Eukaryota</taxon>
        <taxon>Viridiplantae</taxon>
        <taxon>Streptophyta</taxon>
        <taxon>Embryophyta</taxon>
        <taxon>Tracheophyta</taxon>
        <taxon>Spermatophyta</taxon>
        <taxon>Magnoliopsida</taxon>
        <taxon>Liliopsida</taxon>
        <taxon>Zingiberales</taxon>
        <taxon>Musaceae</taxon>
        <taxon>Musa</taxon>
    </lineage>
</organism>
<dbReference type="AlphaFoldDB" id="A0A4S8JW90"/>
<sequence length="394" mass="43962">MNLEGTTRGLRLLEEIPCSLPWSSQVSRAEILEACALQASLHLLAIRLNDTSPHKETVDGCVQGAPEPQTPNGARPVSSEEREGSSMAPRPPTRWTKHRPPERRIWLPLLLLSSLLLAVASLHAVAAFLRRANDLGRRCAPQPAECTAGDVASPRPRIAIVSFSDESEGGGRRSFRGVRAAVEGNKRAYAEQMGYGYVDARDLVDRSRPPNWSKILAVRSQLPLYDWVFWNDADTVVTNPNTSLDSILQAALEHGDFDSSPDLVVTEDFNGVNSGLFFVRRSKWSENFLDAWWNQTSFVQFGSTKSGDNAAMKYLINSLSAEELSVHVHISRMQCLFNSYPWVPSWKSVYRLISSPLVTWQGVYSDGDFMVHLAGLDEKKKWIEVILEQLRAAE</sequence>
<comment type="similarity">
    <text evidence="2">Belongs to the glycosyltransferase 34 family.</text>
</comment>
<evidence type="ECO:0000256" key="5">
    <source>
        <dbReference type="ARBA" id="ARBA00022968"/>
    </source>
</evidence>
<dbReference type="GO" id="GO:0006487">
    <property type="term" value="P:protein N-linked glycosylation"/>
    <property type="evidence" value="ECO:0007669"/>
    <property type="project" value="TreeGrafter"/>
</dbReference>
<keyword evidence="10" id="KW-1185">Reference proteome</keyword>
<keyword evidence="6" id="KW-0333">Golgi apparatus</keyword>
<evidence type="ECO:0000313" key="9">
    <source>
        <dbReference type="EMBL" id="THU66524.1"/>
    </source>
</evidence>
<keyword evidence="8" id="KW-0812">Transmembrane</keyword>
<dbReference type="SUPFAM" id="SSF53448">
    <property type="entry name" value="Nucleotide-diphospho-sugar transferases"/>
    <property type="match status" value="1"/>
</dbReference>
<dbReference type="GO" id="GO:0000139">
    <property type="term" value="C:Golgi membrane"/>
    <property type="evidence" value="ECO:0007669"/>
    <property type="project" value="UniProtKB-SubCell"/>
</dbReference>
<name>A0A4S8JW90_MUSBA</name>
<dbReference type="EMBL" id="PYDT01000003">
    <property type="protein sequence ID" value="THU66524.1"/>
    <property type="molecule type" value="Genomic_DNA"/>
</dbReference>
<dbReference type="PANTHER" id="PTHR31306">
    <property type="entry name" value="ALPHA-1,6-MANNOSYLTRANSFERASE MNN11-RELATED"/>
    <property type="match status" value="1"/>
</dbReference>
<evidence type="ECO:0008006" key="11">
    <source>
        <dbReference type="Google" id="ProtNLM"/>
    </source>
</evidence>
<dbReference type="InterPro" id="IPR008630">
    <property type="entry name" value="Glyco_trans_34"/>
</dbReference>
<keyword evidence="8" id="KW-1133">Transmembrane helix</keyword>
<dbReference type="GO" id="GO:0016757">
    <property type="term" value="F:glycosyltransferase activity"/>
    <property type="evidence" value="ECO:0007669"/>
    <property type="project" value="UniProtKB-KW"/>
</dbReference>
<feature type="transmembrane region" description="Helical" evidence="8">
    <location>
        <begin position="105"/>
        <end position="129"/>
    </location>
</feature>
<comment type="subcellular location">
    <subcellularLocation>
        <location evidence="1">Golgi apparatus membrane</location>
        <topology evidence="1">Single-pass type II membrane protein</topology>
    </subcellularLocation>
</comment>
<evidence type="ECO:0000256" key="3">
    <source>
        <dbReference type="ARBA" id="ARBA00022676"/>
    </source>
</evidence>
<dbReference type="InterPro" id="IPR029044">
    <property type="entry name" value="Nucleotide-diphossugar_trans"/>
</dbReference>
<keyword evidence="4" id="KW-0808">Transferase</keyword>
<gene>
    <name evidence="9" type="ORF">C4D60_Mb05t15050</name>
</gene>
<reference evidence="9 10" key="1">
    <citation type="journal article" date="2019" name="Nat. Plants">
        <title>Genome sequencing of Musa balbisiana reveals subgenome evolution and function divergence in polyploid bananas.</title>
        <authorList>
            <person name="Yao X."/>
        </authorList>
    </citation>
    <scope>NUCLEOTIDE SEQUENCE [LARGE SCALE GENOMIC DNA]</scope>
    <source>
        <strain evidence="10">cv. DH-PKW</strain>
        <tissue evidence="9">Leaves</tissue>
    </source>
</reference>
<comment type="caution">
    <text evidence="9">The sequence shown here is derived from an EMBL/GenBank/DDBJ whole genome shotgun (WGS) entry which is preliminary data.</text>
</comment>
<dbReference type="Pfam" id="PF05637">
    <property type="entry name" value="Glyco_transf_34"/>
    <property type="match status" value="1"/>
</dbReference>
<feature type="region of interest" description="Disordered" evidence="7">
    <location>
        <begin position="55"/>
        <end position="98"/>
    </location>
</feature>
<evidence type="ECO:0000256" key="1">
    <source>
        <dbReference type="ARBA" id="ARBA00004323"/>
    </source>
</evidence>
<evidence type="ECO:0000256" key="7">
    <source>
        <dbReference type="SAM" id="MobiDB-lite"/>
    </source>
</evidence>
<evidence type="ECO:0000256" key="6">
    <source>
        <dbReference type="ARBA" id="ARBA00023034"/>
    </source>
</evidence>
<accession>A0A4S8JW90</accession>
<evidence type="ECO:0000256" key="4">
    <source>
        <dbReference type="ARBA" id="ARBA00022679"/>
    </source>
</evidence>
<dbReference type="Proteomes" id="UP000317650">
    <property type="component" value="Chromosome 5"/>
</dbReference>
<evidence type="ECO:0000256" key="8">
    <source>
        <dbReference type="SAM" id="Phobius"/>
    </source>
</evidence>
<keyword evidence="3" id="KW-0328">Glycosyltransferase</keyword>
<evidence type="ECO:0000256" key="2">
    <source>
        <dbReference type="ARBA" id="ARBA00005664"/>
    </source>
</evidence>
<keyword evidence="8" id="KW-0472">Membrane</keyword>
<dbReference type="STRING" id="52838.A0A4S8JW90"/>
<dbReference type="Gene3D" id="3.90.550.10">
    <property type="entry name" value="Spore Coat Polysaccharide Biosynthesis Protein SpsA, Chain A"/>
    <property type="match status" value="1"/>
</dbReference>
<protein>
    <recommendedName>
        <fullName evidence="11">Galactosyl transferase GMA12/MNN10 family protein</fullName>
    </recommendedName>
</protein>
<keyword evidence="5" id="KW-0735">Signal-anchor</keyword>
<dbReference type="PANTHER" id="PTHR31306:SF4">
    <property type="entry name" value="ALPHA-1,2-GALACTOSYLTRANSFERASE"/>
    <property type="match status" value="1"/>
</dbReference>
<proteinExistence type="inferred from homology"/>